<protein>
    <submittedName>
        <fullName evidence="3">Uncharacterized protein</fullName>
    </submittedName>
</protein>
<evidence type="ECO:0000313" key="3">
    <source>
        <dbReference type="EMBL" id="KAK9889939.1"/>
    </source>
</evidence>
<reference evidence="3 4" key="1">
    <citation type="submission" date="2023-03" db="EMBL/GenBank/DDBJ databases">
        <title>Genome insight into feeding habits of ladybird beetles.</title>
        <authorList>
            <person name="Li H.-S."/>
            <person name="Huang Y.-H."/>
            <person name="Pang H."/>
        </authorList>
    </citation>
    <scope>NUCLEOTIDE SEQUENCE [LARGE SCALE GENOMIC DNA]</scope>
    <source>
        <strain evidence="3">SYSU_2023b</strain>
        <tissue evidence="3">Whole body</tissue>
    </source>
</reference>
<dbReference type="Proteomes" id="UP001431783">
    <property type="component" value="Unassembled WGS sequence"/>
</dbReference>
<dbReference type="PROSITE" id="PS51257">
    <property type="entry name" value="PROKAR_LIPOPROTEIN"/>
    <property type="match status" value="1"/>
</dbReference>
<keyword evidence="2" id="KW-0812">Transmembrane</keyword>
<dbReference type="EMBL" id="JARQZJ010000124">
    <property type="protein sequence ID" value="KAK9889939.1"/>
    <property type="molecule type" value="Genomic_DNA"/>
</dbReference>
<gene>
    <name evidence="3" type="ORF">WA026_008748</name>
</gene>
<keyword evidence="4" id="KW-1185">Reference proteome</keyword>
<feature type="region of interest" description="Disordered" evidence="1">
    <location>
        <begin position="101"/>
        <end position="121"/>
    </location>
</feature>
<proteinExistence type="predicted"/>
<evidence type="ECO:0000256" key="1">
    <source>
        <dbReference type="SAM" id="MobiDB-lite"/>
    </source>
</evidence>
<keyword evidence="2" id="KW-0472">Membrane</keyword>
<accession>A0AAW1V3V3</accession>
<name>A0AAW1V3V3_9CUCU</name>
<sequence length="121" mass="14210">MNYNLRKAHTSSLLFGALSCYGDFAIVTICAITNSKMFPQYMYLKTCYLSVPARRIIAHGKFRLLREDQKNVFIRRNIYSFCIKVIHSELLHRPHKTELDIFDSDSRSSDGRKIDEKFKVR</sequence>
<evidence type="ECO:0000313" key="4">
    <source>
        <dbReference type="Proteomes" id="UP001431783"/>
    </source>
</evidence>
<comment type="caution">
    <text evidence="3">The sequence shown here is derived from an EMBL/GenBank/DDBJ whole genome shotgun (WGS) entry which is preliminary data.</text>
</comment>
<dbReference type="AlphaFoldDB" id="A0AAW1V3V3"/>
<feature type="transmembrane region" description="Helical" evidence="2">
    <location>
        <begin position="12"/>
        <end position="32"/>
    </location>
</feature>
<keyword evidence="2" id="KW-1133">Transmembrane helix</keyword>
<organism evidence="3 4">
    <name type="scientific">Henosepilachna vigintioctopunctata</name>
    <dbReference type="NCBI Taxonomy" id="420089"/>
    <lineage>
        <taxon>Eukaryota</taxon>
        <taxon>Metazoa</taxon>
        <taxon>Ecdysozoa</taxon>
        <taxon>Arthropoda</taxon>
        <taxon>Hexapoda</taxon>
        <taxon>Insecta</taxon>
        <taxon>Pterygota</taxon>
        <taxon>Neoptera</taxon>
        <taxon>Endopterygota</taxon>
        <taxon>Coleoptera</taxon>
        <taxon>Polyphaga</taxon>
        <taxon>Cucujiformia</taxon>
        <taxon>Coccinelloidea</taxon>
        <taxon>Coccinellidae</taxon>
        <taxon>Epilachninae</taxon>
        <taxon>Epilachnini</taxon>
        <taxon>Henosepilachna</taxon>
    </lineage>
</organism>
<evidence type="ECO:0000256" key="2">
    <source>
        <dbReference type="SAM" id="Phobius"/>
    </source>
</evidence>